<dbReference type="Proteomes" id="UP000601108">
    <property type="component" value="Unassembled WGS sequence"/>
</dbReference>
<name>A0A918JSV7_9FLAO</name>
<dbReference type="AlphaFoldDB" id="A0A918JSV7"/>
<organism evidence="3 4">
    <name type="scientific">Aquimarina muelleri</name>
    <dbReference type="NCBI Taxonomy" id="279356"/>
    <lineage>
        <taxon>Bacteria</taxon>
        <taxon>Pseudomonadati</taxon>
        <taxon>Bacteroidota</taxon>
        <taxon>Flavobacteriia</taxon>
        <taxon>Flavobacteriales</taxon>
        <taxon>Flavobacteriaceae</taxon>
        <taxon>Aquimarina</taxon>
    </lineage>
</organism>
<dbReference type="SUPFAM" id="SSF52833">
    <property type="entry name" value="Thioredoxin-like"/>
    <property type="match status" value="1"/>
</dbReference>
<comment type="similarity">
    <text evidence="1 2">Belongs to the ArsC family.</text>
</comment>
<evidence type="ECO:0008006" key="5">
    <source>
        <dbReference type="Google" id="ProtNLM"/>
    </source>
</evidence>
<dbReference type="Gene3D" id="3.40.30.10">
    <property type="entry name" value="Glutaredoxin"/>
    <property type="match status" value="1"/>
</dbReference>
<evidence type="ECO:0000313" key="3">
    <source>
        <dbReference type="EMBL" id="GGX04903.1"/>
    </source>
</evidence>
<dbReference type="EMBL" id="BMWS01000002">
    <property type="protein sequence ID" value="GGX04903.1"/>
    <property type="molecule type" value="Genomic_DNA"/>
</dbReference>
<evidence type="ECO:0000256" key="2">
    <source>
        <dbReference type="PROSITE-ProRule" id="PRU01282"/>
    </source>
</evidence>
<keyword evidence="4" id="KW-1185">Reference proteome</keyword>
<dbReference type="PROSITE" id="PS51353">
    <property type="entry name" value="ARSC"/>
    <property type="match status" value="1"/>
</dbReference>
<gene>
    <name evidence="3" type="ORF">GCM10007384_03180</name>
</gene>
<reference evidence="3 4" key="1">
    <citation type="journal article" date="2014" name="Int. J. Syst. Evol. Microbiol.">
        <title>Complete genome sequence of Corynebacterium casei LMG S-19264T (=DSM 44701T), isolated from a smear-ripened cheese.</title>
        <authorList>
            <consortium name="US DOE Joint Genome Institute (JGI-PGF)"/>
            <person name="Walter F."/>
            <person name="Albersmeier A."/>
            <person name="Kalinowski J."/>
            <person name="Ruckert C."/>
        </authorList>
    </citation>
    <scope>NUCLEOTIDE SEQUENCE [LARGE SCALE GENOMIC DNA]</scope>
    <source>
        <strain evidence="3 4">KCTC 12285</strain>
    </source>
</reference>
<evidence type="ECO:0000256" key="1">
    <source>
        <dbReference type="ARBA" id="ARBA00007198"/>
    </source>
</evidence>
<dbReference type="RefSeq" id="WP_027410820.1">
    <property type="nucleotide sequence ID" value="NZ_BMWS01000002.1"/>
</dbReference>
<proteinExistence type="inferred from homology"/>
<sequence>MGIFSTDKNKITLIYNSKTSLGKQANSYVSTSNKSILRIDLSMDTLTGTQWIEIAQKLNIELSNLINKKHPDFQKTYSEQTELEVNDWLKVIKRHPEVVTYPIVIKGEQFYLLENPSDFVRLTDSDTSTIHKKSI</sequence>
<dbReference type="InterPro" id="IPR006660">
    <property type="entry name" value="Arsenate_reductase-like"/>
</dbReference>
<protein>
    <recommendedName>
        <fullName evidence="5">Arsenate reductase</fullName>
    </recommendedName>
</protein>
<comment type="caution">
    <text evidence="3">The sequence shown here is derived from an EMBL/GenBank/DDBJ whole genome shotgun (WGS) entry which is preliminary data.</text>
</comment>
<evidence type="ECO:0000313" key="4">
    <source>
        <dbReference type="Proteomes" id="UP000601108"/>
    </source>
</evidence>
<dbReference type="InterPro" id="IPR036249">
    <property type="entry name" value="Thioredoxin-like_sf"/>
</dbReference>
<accession>A0A918JSV7</accession>